<dbReference type="eggNOG" id="COG0438">
    <property type="taxonomic scope" value="Bacteria"/>
</dbReference>
<dbReference type="InterPro" id="IPR001296">
    <property type="entry name" value="Glyco_trans_1"/>
</dbReference>
<dbReference type="SUPFAM" id="SSF53756">
    <property type="entry name" value="UDP-Glycosyltransferase/glycogen phosphorylase"/>
    <property type="match status" value="1"/>
</dbReference>
<gene>
    <name evidence="3" type="ORF">SAMN05444350_13734</name>
</gene>
<dbReference type="Pfam" id="PF00534">
    <property type="entry name" value="Glycos_transf_1"/>
    <property type="match status" value="1"/>
</dbReference>
<proteinExistence type="predicted"/>
<evidence type="ECO:0000259" key="1">
    <source>
        <dbReference type="Pfam" id="PF00534"/>
    </source>
</evidence>
<dbReference type="Pfam" id="PF13439">
    <property type="entry name" value="Glyco_transf_4"/>
    <property type="match status" value="1"/>
</dbReference>
<evidence type="ECO:0000313" key="4">
    <source>
        <dbReference type="Proteomes" id="UP000184192"/>
    </source>
</evidence>
<name>A0A1M6KHD2_9BACE</name>
<dbReference type="GO" id="GO:0016757">
    <property type="term" value="F:glycosyltransferase activity"/>
    <property type="evidence" value="ECO:0007669"/>
    <property type="project" value="InterPro"/>
</dbReference>
<dbReference type="GeneID" id="92714297"/>
<keyword evidence="4" id="KW-1185">Reference proteome</keyword>
<dbReference type="PANTHER" id="PTHR12526">
    <property type="entry name" value="GLYCOSYLTRANSFERASE"/>
    <property type="match status" value="1"/>
</dbReference>
<dbReference type="InterPro" id="IPR028098">
    <property type="entry name" value="Glyco_trans_4-like_N"/>
</dbReference>
<dbReference type="AlphaFoldDB" id="A0A1M6KHD2"/>
<accession>A0A1M6KHD2</accession>
<protein>
    <submittedName>
        <fullName evidence="3">Glycosyltransferase involved in cell wall bisynthesis</fullName>
    </submittedName>
</protein>
<dbReference type="EMBL" id="FQZN01000037">
    <property type="protein sequence ID" value="SHJ58364.1"/>
    <property type="molecule type" value="Genomic_DNA"/>
</dbReference>
<evidence type="ECO:0000313" key="3">
    <source>
        <dbReference type="EMBL" id="SHJ58364.1"/>
    </source>
</evidence>
<evidence type="ECO:0000259" key="2">
    <source>
        <dbReference type="Pfam" id="PF13439"/>
    </source>
</evidence>
<feature type="domain" description="Glycosyltransferase subfamily 4-like N-terminal" evidence="2">
    <location>
        <begin position="15"/>
        <end position="168"/>
    </location>
</feature>
<dbReference type="RefSeq" id="WP_073314760.1">
    <property type="nucleotide sequence ID" value="NZ_FQZN01000037.1"/>
</dbReference>
<dbReference type="CDD" id="cd03801">
    <property type="entry name" value="GT4_PimA-like"/>
    <property type="match status" value="1"/>
</dbReference>
<sequence length="362" mass="41524">MKHIVCFHLFNDYSGSPKVLKMVLEGLLKKGYQVDLVSSKGGVLDELLHYENLHKHSYPYKFSANSVITMLRYCYVQFYTFFLSFRWLFCKDAVFYINTLLPVGSALTGRMMGKRVVYHYHENAFIKGAFYKPLAALMQKLAHEIICVSEYQASFLQREKGVMVVPNALPKNFVNRLTPNLQTAFERKQILMLGSLKLYKSPLEFIELAQRLPQFIFVLVINDTKENIDIFIEEHKINVCKNLTIYPRQNDVVPFYNQASLVLNLSNKKQCVETFGLTALEAMSAGMPVIVPTEGGIAEMVADGENGYKIDVQNLNLIAECIKTILSDETLYMELAKNAFSYSKRFSEVEMVNRIETMLDKE</sequence>
<feature type="domain" description="Glycosyl transferase family 1" evidence="1">
    <location>
        <begin position="186"/>
        <end position="339"/>
    </location>
</feature>
<dbReference type="Gene3D" id="3.40.50.2000">
    <property type="entry name" value="Glycogen Phosphorylase B"/>
    <property type="match status" value="2"/>
</dbReference>
<reference evidence="4" key="1">
    <citation type="submission" date="2016-11" db="EMBL/GenBank/DDBJ databases">
        <authorList>
            <person name="Varghese N."/>
            <person name="Submissions S."/>
        </authorList>
    </citation>
    <scope>NUCLEOTIDE SEQUENCE [LARGE SCALE GENOMIC DNA]</scope>
    <source>
        <strain evidence="4">DSM 26884</strain>
    </source>
</reference>
<dbReference type="Proteomes" id="UP000184192">
    <property type="component" value="Unassembled WGS sequence"/>
</dbReference>
<dbReference type="PANTHER" id="PTHR12526:SF625">
    <property type="entry name" value="PHOSPHATIDYLINOSITOL GLYCAN-CLASS A"/>
    <property type="match status" value="1"/>
</dbReference>
<organism evidence="3 4">
    <name type="scientific">Bacteroides stercorirosoris</name>
    <dbReference type="NCBI Taxonomy" id="871324"/>
    <lineage>
        <taxon>Bacteria</taxon>
        <taxon>Pseudomonadati</taxon>
        <taxon>Bacteroidota</taxon>
        <taxon>Bacteroidia</taxon>
        <taxon>Bacteroidales</taxon>
        <taxon>Bacteroidaceae</taxon>
        <taxon>Bacteroides</taxon>
    </lineage>
</organism>
<keyword evidence="3" id="KW-0808">Transferase</keyword>